<sequence>TTGSSGGRSQECLLPAASAAVTTGSSGGRSQDCLLPAACRSDHRLKRRTIAAPRVEMRQSNVHYAAADAQNAECTQDPRRRISERRRQ</sequence>
<evidence type="ECO:0000256" key="1">
    <source>
        <dbReference type="SAM" id="MobiDB-lite"/>
    </source>
</evidence>
<dbReference type="AlphaFoldDB" id="A0A1I8GI88"/>
<dbReference type="WBParaSite" id="maker-uti_cns_0001953-snap-gene-0.2-mRNA-1">
    <property type="protein sequence ID" value="maker-uti_cns_0001953-snap-gene-0.2-mRNA-1"/>
    <property type="gene ID" value="maker-uti_cns_0001953-snap-gene-0.2"/>
</dbReference>
<protein>
    <submittedName>
        <fullName evidence="3">Clade I nitrous oxide reductase</fullName>
    </submittedName>
</protein>
<feature type="region of interest" description="Disordered" evidence="1">
    <location>
        <begin position="64"/>
        <end position="88"/>
    </location>
</feature>
<accession>A0A1I8GI88</accession>
<reference evidence="3" key="1">
    <citation type="submission" date="2016-11" db="UniProtKB">
        <authorList>
            <consortium name="WormBaseParasite"/>
        </authorList>
    </citation>
    <scope>IDENTIFICATION</scope>
</reference>
<dbReference type="Proteomes" id="UP000095280">
    <property type="component" value="Unplaced"/>
</dbReference>
<proteinExistence type="predicted"/>
<keyword evidence="2" id="KW-1185">Reference proteome</keyword>
<evidence type="ECO:0000313" key="2">
    <source>
        <dbReference type="Proteomes" id="UP000095280"/>
    </source>
</evidence>
<evidence type="ECO:0000313" key="3">
    <source>
        <dbReference type="WBParaSite" id="maker-uti_cns_0001953-snap-gene-0.2-mRNA-1"/>
    </source>
</evidence>
<organism evidence="2 3">
    <name type="scientific">Macrostomum lignano</name>
    <dbReference type="NCBI Taxonomy" id="282301"/>
    <lineage>
        <taxon>Eukaryota</taxon>
        <taxon>Metazoa</taxon>
        <taxon>Spiralia</taxon>
        <taxon>Lophotrochozoa</taxon>
        <taxon>Platyhelminthes</taxon>
        <taxon>Rhabditophora</taxon>
        <taxon>Macrostomorpha</taxon>
        <taxon>Macrostomida</taxon>
        <taxon>Macrostomidae</taxon>
        <taxon>Macrostomum</taxon>
    </lineage>
</organism>
<name>A0A1I8GI88_9PLAT</name>